<dbReference type="Pfam" id="PF18765">
    <property type="entry name" value="Polbeta"/>
    <property type="match status" value="1"/>
</dbReference>
<evidence type="ECO:0000256" key="1">
    <source>
        <dbReference type="SAM" id="Phobius"/>
    </source>
</evidence>
<gene>
    <name evidence="3" type="ORF">APG10_01043</name>
    <name evidence="4" type="ORF">APG11_01573</name>
</gene>
<reference evidence="5 6" key="1">
    <citation type="journal article" date="2016" name="ISME J.">
        <title>Chasing the elusive Euryarchaeota class WSA2: genomes reveal a uniquely fastidious methyl-reducing methanogen.</title>
        <authorList>
            <person name="Nobu M.K."/>
            <person name="Narihiro T."/>
            <person name="Kuroda K."/>
            <person name="Mei R."/>
            <person name="Liu W.T."/>
        </authorList>
    </citation>
    <scope>NUCLEOTIDE SEQUENCE [LARGE SCALE GENOMIC DNA]</scope>
    <source>
        <strain evidence="3">B03fssc0709_Meth_Bin005</strain>
        <strain evidence="4">B15fssc0709_Meth_Bin003</strain>
    </source>
</reference>
<dbReference type="Gene3D" id="3.30.460.10">
    <property type="entry name" value="Beta Polymerase, domain 2"/>
    <property type="match status" value="1"/>
</dbReference>
<keyword evidence="1" id="KW-1133">Transmembrane helix</keyword>
<evidence type="ECO:0000313" key="5">
    <source>
        <dbReference type="Proteomes" id="UP000091929"/>
    </source>
</evidence>
<keyword evidence="1" id="KW-0812">Transmembrane</keyword>
<dbReference type="InterPro" id="IPR043519">
    <property type="entry name" value="NT_sf"/>
</dbReference>
<feature type="domain" description="Polymerase beta nucleotidyltransferase" evidence="2">
    <location>
        <begin position="118"/>
        <end position="203"/>
    </location>
</feature>
<name>A0A150IPW8_9EURY</name>
<dbReference type="Proteomes" id="UP000092401">
    <property type="component" value="Unassembled WGS sequence"/>
</dbReference>
<dbReference type="EMBL" id="LNGF01000039">
    <property type="protein sequence ID" value="KYC46938.1"/>
    <property type="molecule type" value="Genomic_DNA"/>
</dbReference>
<evidence type="ECO:0000313" key="4">
    <source>
        <dbReference type="EMBL" id="KYC46938.1"/>
    </source>
</evidence>
<protein>
    <recommendedName>
        <fullName evidence="2">Polymerase beta nucleotidyltransferase domain-containing protein</fullName>
    </recommendedName>
</protein>
<proteinExistence type="predicted"/>
<feature type="transmembrane region" description="Helical" evidence="1">
    <location>
        <begin position="22"/>
        <end position="42"/>
    </location>
</feature>
<evidence type="ECO:0000313" key="6">
    <source>
        <dbReference type="Proteomes" id="UP000092401"/>
    </source>
</evidence>
<keyword evidence="1" id="KW-0472">Membrane</keyword>
<organism evidence="4 5">
    <name type="scientific">Candidatus Methanofastidiosum methylothiophilum</name>
    <dbReference type="NCBI Taxonomy" id="1705564"/>
    <lineage>
        <taxon>Archaea</taxon>
        <taxon>Methanobacteriati</taxon>
        <taxon>Methanobacteriota</taxon>
        <taxon>Stenosarchaea group</taxon>
        <taxon>Candidatus Methanofastidiosia</taxon>
        <taxon>Candidatus Methanofastidiosales</taxon>
        <taxon>Candidatus Methanofastidiosaceae</taxon>
        <taxon>Candidatus Methanofastidiosum</taxon>
    </lineage>
</organism>
<dbReference type="SUPFAM" id="SSF81301">
    <property type="entry name" value="Nucleotidyltransferase"/>
    <property type="match status" value="1"/>
</dbReference>
<dbReference type="Proteomes" id="UP000091929">
    <property type="component" value="Unassembled WGS sequence"/>
</dbReference>
<feature type="transmembrane region" description="Helical" evidence="1">
    <location>
        <begin position="51"/>
        <end position="69"/>
    </location>
</feature>
<dbReference type="InterPro" id="IPR041633">
    <property type="entry name" value="Polbeta"/>
</dbReference>
<accession>A0A150IPW8</accession>
<feature type="transmembrane region" description="Helical" evidence="1">
    <location>
        <begin position="75"/>
        <end position="98"/>
    </location>
</feature>
<comment type="caution">
    <text evidence="4">The sequence shown here is derived from an EMBL/GenBank/DDBJ whole genome shotgun (WGS) entry which is preliminary data.</text>
</comment>
<evidence type="ECO:0000313" key="3">
    <source>
        <dbReference type="EMBL" id="KYC45236.1"/>
    </source>
</evidence>
<dbReference type="EMBL" id="LNGE01000025">
    <property type="protein sequence ID" value="KYC45236.1"/>
    <property type="molecule type" value="Genomic_DNA"/>
</dbReference>
<dbReference type="AlphaFoldDB" id="A0A150IPW8"/>
<accession>A0A150IJQ9</accession>
<sequence>MLIFVDFNSFHRSLAKGNDHPFVLRLILLTFSSWLFQSILYMDRTEKAFKILLELILFILSLLVISYLLNNTLLSIFLAFILVHTLNWIFNGQIGVLLKNLDILNTDKEKFFDYMDNVKEKVINENSIIAAAAFGSLSRKELKKTSDLDIRIIRKPGYINGIKACFFVLKERSKAFFNKFPLDIYVLDNYEMINIHIKNEEPVILYDPDKVLEKFLRINQ</sequence>
<evidence type="ECO:0000259" key="2">
    <source>
        <dbReference type="Pfam" id="PF18765"/>
    </source>
</evidence>